<dbReference type="InterPro" id="IPR035909">
    <property type="entry name" value="CheB_C"/>
</dbReference>
<evidence type="ECO:0000313" key="8">
    <source>
        <dbReference type="EMBL" id="XDK34157.1"/>
    </source>
</evidence>
<proteinExistence type="inferred from homology"/>
<dbReference type="EMBL" id="CP162599">
    <property type="protein sequence ID" value="XDK34157.1"/>
    <property type="molecule type" value="Genomic_DNA"/>
</dbReference>
<dbReference type="SMART" id="SM00448">
    <property type="entry name" value="REC"/>
    <property type="match status" value="1"/>
</dbReference>
<comment type="similarity">
    <text evidence="3">Belongs to the CheB family.</text>
</comment>
<protein>
    <recommendedName>
        <fullName evidence="3">Protein-glutamate methylesterase/protein-glutamine glutaminase</fullName>
        <ecNumber evidence="3">3.1.1.61</ecNumber>
        <ecNumber evidence="3">3.5.1.44</ecNumber>
    </recommendedName>
</protein>
<comment type="PTM">
    <text evidence="3">Phosphorylated by CheA. Phosphorylation of the N-terminal regulatory domain activates the methylesterase activity.</text>
</comment>
<dbReference type="NCBIfam" id="NF009206">
    <property type="entry name" value="PRK12555.1"/>
    <property type="match status" value="1"/>
</dbReference>
<dbReference type="RefSeq" id="WP_368654834.1">
    <property type="nucleotide sequence ID" value="NZ_CP162599.1"/>
</dbReference>
<dbReference type="EC" id="3.5.1.44" evidence="3"/>
<comment type="subcellular location">
    <subcellularLocation>
        <location evidence="3">Cytoplasm</location>
    </subcellularLocation>
</comment>
<dbReference type="PANTHER" id="PTHR42872:SF3">
    <property type="entry name" value="PROTEIN-GLUTAMATE METHYLESTERASE_PROTEIN-GLUTAMINE GLUTAMINASE 1"/>
    <property type="match status" value="1"/>
</dbReference>
<comment type="catalytic activity">
    <reaction evidence="3">
        <text>L-glutaminyl-[protein] + H2O = L-glutamyl-[protein] + NH4(+)</text>
        <dbReference type="Rhea" id="RHEA:16441"/>
        <dbReference type="Rhea" id="RHEA-COMP:10207"/>
        <dbReference type="Rhea" id="RHEA-COMP:10208"/>
        <dbReference type="ChEBI" id="CHEBI:15377"/>
        <dbReference type="ChEBI" id="CHEBI:28938"/>
        <dbReference type="ChEBI" id="CHEBI:29973"/>
        <dbReference type="ChEBI" id="CHEBI:30011"/>
        <dbReference type="EC" id="3.5.1.44"/>
    </reaction>
</comment>
<dbReference type="GO" id="GO:0050568">
    <property type="term" value="F:protein-glutamine glutaminase activity"/>
    <property type="evidence" value="ECO:0007669"/>
    <property type="project" value="UniProtKB-UniRule"/>
</dbReference>
<dbReference type="CDD" id="cd17541">
    <property type="entry name" value="REC_CheB-like"/>
    <property type="match status" value="1"/>
</dbReference>
<feature type="domain" description="CheB-type methylesterase" evidence="7">
    <location>
        <begin position="153"/>
        <end position="347"/>
    </location>
</feature>
<evidence type="ECO:0000256" key="3">
    <source>
        <dbReference type="HAMAP-Rule" id="MF_00099"/>
    </source>
</evidence>
<dbReference type="PANTHER" id="PTHR42872">
    <property type="entry name" value="PROTEIN-GLUTAMATE METHYLESTERASE/PROTEIN-GLUTAMINE GLUTAMINASE"/>
    <property type="match status" value="1"/>
</dbReference>
<dbReference type="InterPro" id="IPR008248">
    <property type="entry name" value="CheB-like"/>
</dbReference>
<dbReference type="CDD" id="cd16432">
    <property type="entry name" value="CheB_Rec"/>
    <property type="match status" value="1"/>
</dbReference>
<dbReference type="Gene3D" id="3.40.50.2300">
    <property type="match status" value="1"/>
</dbReference>
<dbReference type="InterPro" id="IPR001789">
    <property type="entry name" value="Sig_transdc_resp-reg_receiver"/>
</dbReference>
<dbReference type="AlphaFoldDB" id="A0AB39HQE1"/>
<keyword evidence="1 3" id="KW-0378">Hydrolase</keyword>
<evidence type="ECO:0000256" key="1">
    <source>
        <dbReference type="ARBA" id="ARBA00022801"/>
    </source>
</evidence>
<dbReference type="InterPro" id="IPR011006">
    <property type="entry name" value="CheY-like_superfamily"/>
</dbReference>
<gene>
    <name evidence="3" type="primary">cheB</name>
    <name evidence="8" type="ORF">AB4Y30_07365</name>
</gene>
<comment type="function">
    <text evidence="3">Involved in chemotaxis. Part of a chemotaxis signal transduction system that modulates chemotaxis in response to various stimuli. Catalyzes the demethylation of specific methylglutamate residues introduced into the chemoreceptors (methyl-accepting chemotaxis proteins or MCP) by CheR. Also mediates the irreversible deamidation of specific glutamine residues to glutamic acid.</text>
</comment>
<evidence type="ECO:0000256" key="4">
    <source>
        <dbReference type="PROSITE-ProRule" id="PRU00050"/>
    </source>
</evidence>
<evidence type="ECO:0000259" key="6">
    <source>
        <dbReference type="PROSITE" id="PS50110"/>
    </source>
</evidence>
<feature type="domain" description="Response regulatory" evidence="6">
    <location>
        <begin position="5"/>
        <end position="122"/>
    </location>
</feature>
<comment type="catalytic activity">
    <reaction evidence="2 3">
        <text>[protein]-L-glutamate 5-O-methyl ester + H2O = L-glutamyl-[protein] + methanol + H(+)</text>
        <dbReference type="Rhea" id="RHEA:23236"/>
        <dbReference type="Rhea" id="RHEA-COMP:10208"/>
        <dbReference type="Rhea" id="RHEA-COMP:10311"/>
        <dbReference type="ChEBI" id="CHEBI:15377"/>
        <dbReference type="ChEBI" id="CHEBI:15378"/>
        <dbReference type="ChEBI" id="CHEBI:17790"/>
        <dbReference type="ChEBI" id="CHEBI:29973"/>
        <dbReference type="ChEBI" id="CHEBI:82795"/>
        <dbReference type="EC" id="3.1.1.61"/>
    </reaction>
</comment>
<dbReference type="SUPFAM" id="SSF52738">
    <property type="entry name" value="Methylesterase CheB, C-terminal domain"/>
    <property type="match status" value="1"/>
</dbReference>
<evidence type="ECO:0000256" key="2">
    <source>
        <dbReference type="ARBA" id="ARBA00048267"/>
    </source>
</evidence>
<dbReference type="GO" id="GO:0006935">
    <property type="term" value="P:chemotaxis"/>
    <property type="evidence" value="ECO:0007669"/>
    <property type="project" value="UniProtKB-UniRule"/>
</dbReference>
<dbReference type="PROSITE" id="PS50110">
    <property type="entry name" value="RESPONSE_REGULATORY"/>
    <property type="match status" value="1"/>
</dbReference>
<dbReference type="NCBIfam" id="NF001965">
    <property type="entry name" value="PRK00742.1"/>
    <property type="match status" value="1"/>
</dbReference>
<dbReference type="GO" id="GO:0008984">
    <property type="term" value="F:protein-glutamate methylesterase activity"/>
    <property type="evidence" value="ECO:0007669"/>
    <property type="project" value="UniProtKB-UniRule"/>
</dbReference>
<reference evidence="8" key="1">
    <citation type="submission" date="2024-07" db="EMBL/GenBank/DDBJ databases">
        <title>Halotolerant mesophilic bacterium Ornithinibacillus sp. 4-3, sp. nov., isolated from soil.</title>
        <authorList>
            <person name="Sidarenka A.V."/>
            <person name="Guliayeva D.E."/>
            <person name="Leanovich S.I."/>
            <person name="Hileuskaya K.S."/>
            <person name="Akhremchuk A.E."/>
            <person name="Sikolenko M.A."/>
            <person name="Valentovich L.N."/>
        </authorList>
    </citation>
    <scope>NUCLEOTIDE SEQUENCE</scope>
    <source>
        <strain evidence="8">4-3</strain>
    </source>
</reference>
<dbReference type="GO" id="GO:0000156">
    <property type="term" value="F:phosphorelay response regulator activity"/>
    <property type="evidence" value="ECO:0007669"/>
    <property type="project" value="InterPro"/>
</dbReference>
<feature type="active site" evidence="3 4">
    <location>
        <position position="287"/>
    </location>
</feature>
<keyword evidence="3 5" id="KW-0597">Phosphoprotein</keyword>
<name>A0AB39HQE1_9BACI</name>
<dbReference type="InterPro" id="IPR000673">
    <property type="entry name" value="Sig_transdc_resp-reg_Me-estase"/>
</dbReference>
<evidence type="ECO:0000256" key="5">
    <source>
        <dbReference type="PROSITE-ProRule" id="PRU00169"/>
    </source>
</evidence>
<dbReference type="Pfam" id="PF00072">
    <property type="entry name" value="Response_reg"/>
    <property type="match status" value="1"/>
</dbReference>
<feature type="active site" evidence="3 4">
    <location>
        <position position="191"/>
    </location>
</feature>
<dbReference type="GO" id="GO:0005737">
    <property type="term" value="C:cytoplasm"/>
    <property type="evidence" value="ECO:0007669"/>
    <property type="project" value="UniProtKB-SubCell"/>
</dbReference>
<dbReference type="EC" id="3.1.1.61" evidence="3"/>
<feature type="active site" evidence="3 4">
    <location>
        <position position="164"/>
    </location>
</feature>
<dbReference type="PROSITE" id="PS50122">
    <property type="entry name" value="CHEB"/>
    <property type="match status" value="1"/>
</dbReference>
<dbReference type="PIRSF" id="PIRSF000876">
    <property type="entry name" value="RR_chemtxs_CheB"/>
    <property type="match status" value="1"/>
</dbReference>
<feature type="modified residue" description="4-aspartylphosphate" evidence="3 5">
    <location>
        <position position="56"/>
    </location>
</feature>
<evidence type="ECO:0000259" key="7">
    <source>
        <dbReference type="PROSITE" id="PS50122"/>
    </source>
</evidence>
<comment type="domain">
    <text evidence="3">Contains a C-terminal catalytic domain, and an N-terminal region which modulates catalytic activity.</text>
</comment>
<sequence length="350" mass="37779">MKVIQVLVVDDSAFMRKIITEMLESDSRLQVVGTARDGEECLQKIKKLRPDVITLDIEMPVMDGITALKKIMDDNPLPVVMLSTLTQSGTIKTFQAIAMGAVDFISKPSGAISLDLGSIKEEIISKVVVAAAANINKPIAPVQGNTTKTVSQPFNNKIVAIGTSTGGPRALEQLLMGIPSDFPAPIFIVQHMPAKFTKSLAERLNFSANITVKEAVHGEIIESGIAYIAPGDFHMKIREVGTSYAIELTSEMLIQRYQPSVDVLLQSIAALQKTNKTIAILTGMGKDGSQGIKEIKSVDKASYIIAESAESSVVHGMPKAAIETGYVDKVLHINQIGEEITHAVNKSRRD</sequence>
<dbReference type="SUPFAM" id="SSF52172">
    <property type="entry name" value="CheY-like"/>
    <property type="match status" value="1"/>
</dbReference>
<dbReference type="HAMAP" id="MF_00099">
    <property type="entry name" value="CheB_chemtxs"/>
    <property type="match status" value="1"/>
</dbReference>
<dbReference type="Pfam" id="PF01339">
    <property type="entry name" value="CheB_methylest"/>
    <property type="match status" value="1"/>
</dbReference>
<organism evidence="8">
    <name type="scientific">Ornithinibacillus sp. 4-3</name>
    <dbReference type="NCBI Taxonomy" id="3231488"/>
    <lineage>
        <taxon>Bacteria</taxon>
        <taxon>Bacillati</taxon>
        <taxon>Bacillota</taxon>
        <taxon>Bacilli</taxon>
        <taxon>Bacillales</taxon>
        <taxon>Bacillaceae</taxon>
        <taxon>Ornithinibacillus</taxon>
    </lineage>
</organism>
<keyword evidence="3" id="KW-0963">Cytoplasm</keyword>
<accession>A0AB39HQE1</accession>
<dbReference type="Gene3D" id="3.40.50.180">
    <property type="entry name" value="Methylesterase CheB, C-terminal domain"/>
    <property type="match status" value="1"/>
</dbReference>
<keyword evidence="3 4" id="KW-0145">Chemotaxis</keyword>